<comment type="function">
    <text evidence="6">Catalyzes the hydrolysis of queuosine 5'-phosphate, releasing the nucleobase queuine (q). Is required for salvage of queuine from exogenous queuosine (Q) that is imported and then converted to queuosine 5'-phosphate intracellularly.</text>
</comment>
<dbReference type="Pfam" id="PF10343">
    <property type="entry name" value="Q_salvage"/>
    <property type="match status" value="1"/>
</dbReference>
<protein>
    <recommendedName>
        <fullName evidence="3 6">Queuosine 5'-phosphate N-glycosylase/hydrolase</fullName>
        <ecNumber evidence="6">3.2.2.-</ecNumber>
    </recommendedName>
    <alternativeName>
        <fullName evidence="4 6">Queuosine-nucleotide N-glycosylase/hydrolase</fullName>
    </alternativeName>
</protein>
<dbReference type="EC" id="3.2.2.-" evidence="6"/>
<dbReference type="PANTHER" id="PTHR21314:SF0">
    <property type="entry name" value="QUEUOSINE 5'-PHOSPHATE N-GLYCOSYLASE_HYDROLASE"/>
    <property type="match status" value="1"/>
</dbReference>
<evidence type="ECO:0000256" key="5">
    <source>
        <dbReference type="ARBA" id="ARBA00048204"/>
    </source>
</evidence>
<organism evidence="7 8">
    <name type="scientific">Lasius platythorax</name>
    <dbReference type="NCBI Taxonomy" id="488582"/>
    <lineage>
        <taxon>Eukaryota</taxon>
        <taxon>Metazoa</taxon>
        <taxon>Ecdysozoa</taxon>
        <taxon>Arthropoda</taxon>
        <taxon>Hexapoda</taxon>
        <taxon>Insecta</taxon>
        <taxon>Pterygota</taxon>
        <taxon>Neoptera</taxon>
        <taxon>Endopterygota</taxon>
        <taxon>Hymenoptera</taxon>
        <taxon>Apocrita</taxon>
        <taxon>Aculeata</taxon>
        <taxon>Formicoidea</taxon>
        <taxon>Formicidae</taxon>
        <taxon>Formicinae</taxon>
        <taxon>Lasius</taxon>
        <taxon>Lasius</taxon>
    </lineage>
</organism>
<dbReference type="Proteomes" id="UP001497644">
    <property type="component" value="Chromosome 7"/>
</dbReference>
<comment type="similarity">
    <text evidence="2 6">Belongs to the QNG1 protein family.</text>
</comment>
<keyword evidence="1 6" id="KW-0378">Hydrolase</keyword>
<evidence type="ECO:0000256" key="6">
    <source>
        <dbReference type="RuleBase" id="RU365002"/>
    </source>
</evidence>
<dbReference type="GO" id="GO:0006400">
    <property type="term" value="P:tRNA modification"/>
    <property type="evidence" value="ECO:0007669"/>
    <property type="project" value="TreeGrafter"/>
</dbReference>
<reference evidence="7" key="1">
    <citation type="submission" date="2024-04" db="EMBL/GenBank/DDBJ databases">
        <authorList>
            <consortium name="Molecular Ecology Group"/>
        </authorList>
    </citation>
    <scope>NUCLEOTIDE SEQUENCE</scope>
</reference>
<dbReference type="GO" id="GO:0016787">
    <property type="term" value="F:hydrolase activity"/>
    <property type="evidence" value="ECO:0007669"/>
    <property type="project" value="UniProtKB-KW"/>
</dbReference>
<evidence type="ECO:0000313" key="7">
    <source>
        <dbReference type="EMBL" id="CAL1687142.1"/>
    </source>
</evidence>
<proteinExistence type="inferred from homology"/>
<evidence type="ECO:0000313" key="8">
    <source>
        <dbReference type="Proteomes" id="UP001497644"/>
    </source>
</evidence>
<dbReference type="InterPro" id="IPR019438">
    <property type="entry name" value="Q_salvage"/>
</dbReference>
<sequence>MADSNSSDYDVVESFLAAKIVAEKAQDVHINEENIKKMACHVLDYFEDNEQYWYILTNKFLRPETYPALNSSNTADWLFVLHTLNFSLWNPKGNRQWTVGGSEGYFGLCFAIKRAIDEGKPIWDPKYYTRITLSELEHIFRSDDSETSLPRILERLNILHQVGEVLLNKYQGTFVECIKSSEYDANKLIKLLFEEFESYRDEAVFEDLKVRFHSKARSLVSDIWAVCSQKKPVKQKFKLNTKEMMSTMFIDHRAPLVLLHFKILRYSNRLVNRLKNGNEPLVHGSREEIEIRGCSLFAANLICKEIQKKRLPKSHLSKELIQLAKMLNIPILLDNFLLGFIDFTRDKECLKQDPFHYINTVYY</sequence>
<evidence type="ECO:0000256" key="2">
    <source>
        <dbReference type="ARBA" id="ARBA00035119"/>
    </source>
</evidence>
<comment type="catalytic activity">
    <reaction evidence="5 6">
        <text>queuosine 5'-phosphate + H2O = queuine + D-ribose 5-phosphate</text>
        <dbReference type="Rhea" id="RHEA:75387"/>
        <dbReference type="ChEBI" id="CHEBI:15377"/>
        <dbReference type="ChEBI" id="CHEBI:17433"/>
        <dbReference type="ChEBI" id="CHEBI:78346"/>
        <dbReference type="ChEBI" id="CHEBI:194371"/>
    </reaction>
    <physiologicalReaction direction="left-to-right" evidence="5 6">
        <dbReference type="Rhea" id="RHEA:75388"/>
    </physiologicalReaction>
</comment>
<dbReference type="AlphaFoldDB" id="A0AAV2P495"/>
<keyword evidence="8" id="KW-1185">Reference proteome</keyword>
<evidence type="ECO:0000256" key="1">
    <source>
        <dbReference type="ARBA" id="ARBA00022801"/>
    </source>
</evidence>
<evidence type="ECO:0000256" key="4">
    <source>
        <dbReference type="ARBA" id="ARBA00035393"/>
    </source>
</evidence>
<evidence type="ECO:0000256" key="3">
    <source>
        <dbReference type="ARBA" id="ARBA00035306"/>
    </source>
</evidence>
<dbReference type="PANTHER" id="PTHR21314">
    <property type="entry name" value="QUEUOSINE 5'-PHOSPHATE N-GLYCOSYLASE_HYDROLASE-RELATED"/>
    <property type="match status" value="1"/>
</dbReference>
<accession>A0AAV2P495</accession>
<dbReference type="EMBL" id="OZ034830">
    <property type="protein sequence ID" value="CAL1687142.1"/>
    <property type="molecule type" value="Genomic_DNA"/>
</dbReference>
<gene>
    <name evidence="7" type="ORF">LPLAT_LOCUS12401</name>
</gene>
<name>A0AAV2P495_9HYME</name>